<dbReference type="AlphaFoldDB" id="A0A8J5NFF5"/>
<keyword evidence="2" id="KW-1185">Reference proteome</keyword>
<reference evidence="1" key="1">
    <citation type="journal article" date="2021" name="Sci. Adv.">
        <title>The American lobster genome reveals insights on longevity, neural, and immune adaptations.</title>
        <authorList>
            <person name="Polinski J.M."/>
            <person name="Zimin A.V."/>
            <person name="Clark K.F."/>
            <person name="Kohn A.B."/>
            <person name="Sadowski N."/>
            <person name="Timp W."/>
            <person name="Ptitsyn A."/>
            <person name="Khanna P."/>
            <person name="Romanova D.Y."/>
            <person name="Williams P."/>
            <person name="Greenwood S.J."/>
            <person name="Moroz L.L."/>
            <person name="Walt D.R."/>
            <person name="Bodnar A.G."/>
        </authorList>
    </citation>
    <scope>NUCLEOTIDE SEQUENCE</scope>
    <source>
        <strain evidence="1">GMGI-L3</strain>
    </source>
</reference>
<comment type="caution">
    <text evidence="1">The sequence shown here is derived from an EMBL/GenBank/DDBJ whole genome shotgun (WGS) entry which is preliminary data.</text>
</comment>
<evidence type="ECO:0000313" key="1">
    <source>
        <dbReference type="EMBL" id="KAG7177853.1"/>
    </source>
</evidence>
<proteinExistence type="predicted"/>
<organism evidence="1 2">
    <name type="scientific">Homarus americanus</name>
    <name type="common">American lobster</name>
    <dbReference type="NCBI Taxonomy" id="6706"/>
    <lineage>
        <taxon>Eukaryota</taxon>
        <taxon>Metazoa</taxon>
        <taxon>Ecdysozoa</taxon>
        <taxon>Arthropoda</taxon>
        <taxon>Crustacea</taxon>
        <taxon>Multicrustacea</taxon>
        <taxon>Malacostraca</taxon>
        <taxon>Eumalacostraca</taxon>
        <taxon>Eucarida</taxon>
        <taxon>Decapoda</taxon>
        <taxon>Pleocyemata</taxon>
        <taxon>Astacidea</taxon>
        <taxon>Nephropoidea</taxon>
        <taxon>Nephropidae</taxon>
        <taxon>Homarus</taxon>
    </lineage>
</organism>
<feature type="non-terminal residue" evidence="1">
    <location>
        <position position="1"/>
    </location>
</feature>
<protein>
    <submittedName>
        <fullName evidence="1">Uncharacterized protein</fullName>
    </submittedName>
</protein>
<sequence length="183" mass="19898">IFPTVDVRGGYVTLAFCGGGSGAKLKSKVARGMSELENIRRDAALIILKTPAQKQRLQHCFSIESVTSISLSLKKSVAVALSDFSVAAKEALQRVSGSQMYRVEILLVTTTACGPVVVMALSRCGCQDVVETELVTGRCFSVLGHRGDSFRAALGISTLIISPVSLALHKLMQWLLRFYRWTY</sequence>
<dbReference type="Proteomes" id="UP000747542">
    <property type="component" value="Unassembled WGS sequence"/>
</dbReference>
<accession>A0A8J5NFF5</accession>
<dbReference type="EMBL" id="JAHLQT010001595">
    <property type="protein sequence ID" value="KAG7177853.1"/>
    <property type="molecule type" value="Genomic_DNA"/>
</dbReference>
<evidence type="ECO:0000313" key="2">
    <source>
        <dbReference type="Proteomes" id="UP000747542"/>
    </source>
</evidence>
<name>A0A8J5NFF5_HOMAM</name>
<gene>
    <name evidence="1" type="ORF">Hamer_G026711</name>
</gene>